<feature type="transmembrane region" description="Helical" evidence="1">
    <location>
        <begin position="12"/>
        <end position="31"/>
    </location>
</feature>
<proteinExistence type="predicted"/>
<name>A0AAN5DEX0_9BILA</name>
<gene>
    <name evidence="2" type="ORF">PMAYCL1PPCAC_31640</name>
</gene>
<dbReference type="PANTHER" id="PTHR45907">
    <property type="entry name" value="SERPENTINE RECEPTOR, CLASS J"/>
    <property type="match status" value="1"/>
</dbReference>
<feature type="transmembrane region" description="Helical" evidence="1">
    <location>
        <begin position="82"/>
        <end position="106"/>
    </location>
</feature>
<dbReference type="InterPro" id="IPR019423">
    <property type="entry name" value="7TM_GPCR_serpentine_rcpt_Srj"/>
</dbReference>
<evidence type="ECO:0000256" key="1">
    <source>
        <dbReference type="SAM" id="Phobius"/>
    </source>
</evidence>
<protein>
    <recommendedName>
        <fullName evidence="4">G protein-coupled receptor</fullName>
    </recommendedName>
</protein>
<keyword evidence="1" id="KW-0812">Transmembrane</keyword>
<dbReference type="InterPro" id="IPR019428">
    <property type="entry name" value="7TM_GPCR_serpentine_rcpt_Str"/>
</dbReference>
<keyword evidence="1" id="KW-0472">Membrane</keyword>
<dbReference type="PANTHER" id="PTHR45907:SF16">
    <property type="entry name" value="SERPENTINE RECEPTOR, CLASS J"/>
    <property type="match status" value="1"/>
</dbReference>
<feature type="non-terminal residue" evidence="2">
    <location>
        <position position="111"/>
    </location>
</feature>
<reference evidence="3" key="1">
    <citation type="submission" date="2022-10" db="EMBL/GenBank/DDBJ databases">
        <title>Genome assembly of Pristionchus species.</title>
        <authorList>
            <person name="Yoshida K."/>
            <person name="Sommer R.J."/>
        </authorList>
    </citation>
    <scope>NUCLEOTIDE SEQUENCE [LARGE SCALE GENOMIC DNA]</scope>
    <source>
        <strain evidence="3">RS5460</strain>
    </source>
</reference>
<evidence type="ECO:0008006" key="4">
    <source>
        <dbReference type="Google" id="ProtNLM"/>
    </source>
</evidence>
<dbReference type="Proteomes" id="UP001328107">
    <property type="component" value="Unassembled WGS sequence"/>
</dbReference>
<keyword evidence="1" id="KW-1133">Transmembrane helix</keyword>
<evidence type="ECO:0000313" key="2">
    <source>
        <dbReference type="EMBL" id="GMR61445.1"/>
    </source>
</evidence>
<feature type="transmembrane region" description="Helical" evidence="1">
    <location>
        <begin position="43"/>
        <end position="62"/>
    </location>
</feature>
<sequence length="111" mass="12888">MDDLYRTIDIVTKSSSVLGISCNILLIYLIVTKPQSSIGTFRYLLIVFASYDIFLVILHIIFEPKVITLPNVFACVLDFKYGSRILTCLHCFVFMVPYAILINHLLYRYWI</sequence>
<comment type="caution">
    <text evidence="2">The sequence shown here is derived from an EMBL/GenBank/DDBJ whole genome shotgun (WGS) entry which is preliminary data.</text>
</comment>
<accession>A0AAN5DEX0</accession>
<dbReference type="EMBL" id="BTRK01000006">
    <property type="protein sequence ID" value="GMR61445.1"/>
    <property type="molecule type" value="Genomic_DNA"/>
</dbReference>
<evidence type="ECO:0000313" key="3">
    <source>
        <dbReference type="Proteomes" id="UP001328107"/>
    </source>
</evidence>
<keyword evidence="3" id="KW-1185">Reference proteome</keyword>
<organism evidence="2 3">
    <name type="scientific">Pristionchus mayeri</name>
    <dbReference type="NCBI Taxonomy" id="1317129"/>
    <lineage>
        <taxon>Eukaryota</taxon>
        <taxon>Metazoa</taxon>
        <taxon>Ecdysozoa</taxon>
        <taxon>Nematoda</taxon>
        <taxon>Chromadorea</taxon>
        <taxon>Rhabditida</taxon>
        <taxon>Rhabditina</taxon>
        <taxon>Diplogasteromorpha</taxon>
        <taxon>Diplogasteroidea</taxon>
        <taxon>Neodiplogasteridae</taxon>
        <taxon>Pristionchus</taxon>
    </lineage>
</organism>
<dbReference type="Pfam" id="PF10326">
    <property type="entry name" value="7TM_GPCR_Str"/>
    <property type="match status" value="1"/>
</dbReference>
<dbReference type="AlphaFoldDB" id="A0AAN5DEX0"/>